<dbReference type="EMBL" id="ML212519">
    <property type="protein sequence ID" value="TFK78462.1"/>
    <property type="molecule type" value="Genomic_DNA"/>
</dbReference>
<gene>
    <name evidence="1" type="ORF">K466DRAFT_606964</name>
</gene>
<dbReference type="STRING" id="1314778.A0A5C3NN78"/>
<keyword evidence="2" id="KW-1185">Reference proteome</keyword>
<dbReference type="AlphaFoldDB" id="A0A5C3NN78"/>
<proteinExistence type="predicted"/>
<dbReference type="InterPro" id="IPR036279">
    <property type="entry name" value="5-3_exonuclease_C_sf"/>
</dbReference>
<reference evidence="1 2" key="1">
    <citation type="journal article" date="2019" name="Nat. Ecol. Evol.">
        <title>Megaphylogeny resolves global patterns of mushroom evolution.</title>
        <authorList>
            <person name="Varga T."/>
            <person name="Krizsan K."/>
            <person name="Foldi C."/>
            <person name="Dima B."/>
            <person name="Sanchez-Garcia M."/>
            <person name="Sanchez-Ramirez S."/>
            <person name="Szollosi G.J."/>
            <person name="Szarkandi J.G."/>
            <person name="Papp V."/>
            <person name="Albert L."/>
            <person name="Andreopoulos W."/>
            <person name="Angelini C."/>
            <person name="Antonin V."/>
            <person name="Barry K.W."/>
            <person name="Bougher N.L."/>
            <person name="Buchanan P."/>
            <person name="Buyck B."/>
            <person name="Bense V."/>
            <person name="Catcheside P."/>
            <person name="Chovatia M."/>
            <person name="Cooper J."/>
            <person name="Damon W."/>
            <person name="Desjardin D."/>
            <person name="Finy P."/>
            <person name="Geml J."/>
            <person name="Haridas S."/>
            <person name="Hughes K."/>
            <person name="Justo A."/>
            <person name="Karasinski D."/>
            <person name="Kautmanova I."/>
            <person name="Kiss B."/>
            <person name="Kocsube S."/>
            <person name="Kotiranta H."/>
            <person name="LaButti K.M."/>
            <person name="Lechner B.E."/>
            <person name="Liimatainen K."/>
            <person name="Lipzen A."/>
            <person name="Lukacs Z."/>
            <person name="Mihaltcheva S."/>
            <person name="Morgado L.N."/>
            <person name="Niskanen T."/>
            <person name="Noordeloos M.E."/>
            <person name="Ohm R.A."/>
            <person name="Ortiz-Santana B."/>
            <person name="Ovrebo C."/>
            <person name="Racz N."/>
            <person name="Riley R."/>
            <person name="Savchenko A."/>
            <person name="Shiryaev A."/>
            <person name="Soop K."/>
            <person name="Spirin V."/>
            <person name="Szebenyi C."/>
            <person name="Tomsovsky M."/>
            <person name="Tulloss R.E."/>
            <person name="Uehling J."/>
            <person name="Grigoriev I.V."/>
            <person name="Vagvolgyi C."/>
            <person name="Papp T."/>
            <person name="Martin F.M."/>
            <person name="Miettinen O."/>
            <person name="Hibbett D.S."/>
            <person name="Nagy L.G."/>
        </authorList>
    </citation>
    <scope>NUCLEOTIDE SEQUENCE [LARGE SCALE GENOMIC DNA]</scope>
    <source>
        <strain evidence="1 2">HHB13444</strain>
    </source>
</reference>
<dbReference type="Gene3D" id="1.10.150.20">
    <property type="entry name" value="5' to 3' exonuclease, C-terminal subdomain"/>
    <property type="match status" value="1"/>
</dbReference>
<evidence type="ECO:0008006" key="3">
    <source>
        <dbReference type="Google" id="ProtNLM"/>
    </source>
</evidence>
<dbReference type="SUPFAM" id="SSF47807">
    <property type="entry name" value="5' to 3' exonuclease, C-terminal subdomain"/>
    <property type="match status" value="1"/>
</dbReference>
<organism evidence="1 2">
    <name type="scientific">Polyporus arcularius HHB13444</name>
    <dbReference type="NCBI Taxonomy" id="1314778"/>
    <lineage>
        <taxon>Eukaryota</taxon>
        <taxon>Fungi</taxon>
        <taxon>Dikarya</taxon>
        <taxon>Basidiomycota</taxon>
        <taxon>Agaricomycotina</taxon>
        <taxon>Agaricomycetes</taxon>
        <taxon>Polyporales</taxon>
        <taxon>Polyporaceae</taxon>
        <taxon>Polyporus</taxon>
    </lineage>
</organism>
<evidence type="ECO:0000313" key="1">
    <source>
        <dbReference type="EMBL" id="TFK78462.1"/>
    </source>
</evidence>
<evidence type="ECO:0000313" key="2">
    <source>
        <dbReference type="Proteomes" id="UP000308197"/>
    </source>
</evidence>
<dbReference type="InParanoid" id="A0A5C3NN78"/>
<sequence>MFGANVIIHNSSHKEDKNIVSVYCTTALQENTVRRTCTQLILIAVLAGGDYNSQGLQNCGVKTARGLARYGLGDTLLDCINNAEDDTTLVSALAAWRQDVCRYLRDDPDKSIGQCRHALAQNISKDFPAPAVMLCKHFFVWDKETLCNHFHNMIWPGAVLQLFVARWLNVPFAEHGIPLTNPSGFFSECKIAVNAWPLLRATYGEAALVTASDRLLSCPCKFLVYF</sequence>
<protein>
    <recommendedName>
        <fullName evidence="3">XPG-I domain-containing protein</fullName>
    </recommendedName>
</protein>
<accession>A0A5C3NN78</accession>
<dbReference type="Proteomes" id="UP000308197">
    <property type="component" value="Unassembled WGS sequence"/>
</dbReference>
<name>A0A5C3NN78_9APHY</name>